<gene>
    <name evidence="7" type="primary">dhbC</name>
    <name evidence="7" type="ORF">Afil01_65420</name>
</gene>
<keyword evidence="8" id="KW-1185">Reference proteome</keyword>
<dbReference type="AlphaFoldDB" id="A0A9W6STM5"/>
<dbReference type="EC" id="5.4.4.2" evidence="3"/>
<evidence type="ECO:0000256" key="2">
    <source>
        <dbReference type="ARBA" id="ARBA00005297"/>
    </source>
</evidence>
<dbReference type="InterPro" id="IPR004561">
    <property type="entry name" value="IsoChor_synthase"/>
</dbReference>
<evidence type="ECO:0000256" key="3">
    <source>
        <dbReference type="ARBA" id="ARBA00012824"/>
    </source>
</evidence>
<dbReference type="Proteomes" id="UP001165079">
    <property type="component" value="Unassembled WGS sequence"/>
</dbReference>
<evidence type="ECO:0000256" key="4">
    <source>
        <dbReference type="ARBA" id="ARBA00023235"/>
    </source>
</evidence>
<sequence>MTLFDGYRPHSSFLYGTSERALHAKGATVTLPGRGPEAPARAAAVLRALGGDAIVVGAIPFADDEPARLVVPEHYRWGPPITGAAVPRVGATVRAEPTEEHYLSAVHKALSMMDGGGLAKTVLARSLVLRPNRPVDLPALLRGLAGRDPRGHTFAVPLPRRRVLAGASPELLVRRRGRVVTAHPLAGSRPRTGDGRDTAAVAELRASDKDHREHAHVVDAITAALAPYCSRLRVPEPEVTGTAAMWHLGTLITGELADPGTTALELACALHPTPAVCGTPTGAAREAITALEGFHRGFYAGMVGWTDAAGDGEWAVAIRCAEFAEGEIRLFAGAGIVPGSHPDRELAETTAKFTTLLAGLGLEDGDVRRVHHVA</sequence>
<dbReference type="NCBIfam" id="TIGR00543">
    <property type="entry name" value="isochor_syn"/>
    <property type="match status" value="1"/>
</dbReference>
<comment type="similarity">
    <text evidence="2">Belongs to the isochorismate synthase family.</text>
</comment>
<evidence type="ECO:0000259" key="6">
    <source>
        <dbReference type="Pfam" id="PF00425"/>
    </source>
</evidence>
<dbReference type="PANTHER" id="PTHR42839">
    <property type="entry name" value="ISOCHORISMATE SYNTHASE ENTC"/>
    <property type="match status" value="1"/>
</dbReference>
<evidence type="ECO:0000313" key="7">
    <source>
        <dbReference type="EMBL" id="GLZ81735.1"/>
    </source>
</evidence>
<dbReference type="RefSeq" id="WP_285667287.1">
    <property type="nucleotide sequence ID" value="NZ_BSTX01000007.1"/>
</dbReference>
<evidence type="ECO:0000256" key="1">
    <source>
        <dbReference type="ARBA" id="ARBA00000799"/>
    </source>
</evidence>
<dbReference type="EMBL" id="BSTX01000007">
    <property type="protein sequence ID" value="GLZ81735.1"/>
    <property type="molecule type" value="Genomic_DNA"/>
</dbReference>
<dbReference type="GO" id="GO:0009697">
    <property type="term" value="P:salicylic acid biosynthetic process"/>
    <property type="evidence" value="ECO:0007669"/>
    <property type="project" value="TreeGrafter"/>
</dbReference>
<accession>A0A9W6STM5</accession>
<comment type="caution">
    <text evidence="7">The sequence shown here is derived from an EMBL/GenBank/DDBJ whole genome shotgun (WGS) entry which is preliminary data.</text>
</comment>
<dbReference type="SUPFAM" id="SSF56322">
    <property type="entry name" value="ADC synthase"/>
    <property type="match status" value="1"/>
</dbReference>
<proteinExistence type="inferred from homology"/>
<dbReference type="Gene3D" id="3.60.120.10">
    <property type="entry name" value="Anthranilate synthase"/>
    <property type="match status" value="1"/>
</dbReference>
<organism evidence="7 8">
    <name type="scientific">Actinorhabdospora filicis</name>
    <dbReference type="NCBI Taxonomy" id="1785913"/>
    <lineage>
        <taxon>Bacteria</taxon>
        <taxon>Bacillati</taxon>
        <taxon>Actinomycetota</taxon>
        <taxon>Actinomycetes</taxon>
        <taxon>Micromonosporales</taxon>
        <taxon>Micromonosporaceae</taxon>
        <taxon>Actinorhabdospora</taxon>
    </lineage>
</organism>
<dbReference type="Pfam" id="PF00425">
    <property type="entry name" value="Chorismate_bind"/>
    <property type="match status" value="1"/>
</dbReference>
<comment type="catalytic activity">
    <reaction evidence="1">
        <text>chorismate = isochorismate</text>
        <dbReference type="Rhea" id="RHEA:18985"/>
        <dbReference type="ChEBI" id="CHEBI:29748"/>
        <dbReference type="ChEBI" id="CHEBI:29780"/>
        <dbReference type="EC" id="5.4.4.2"/>
    </reaction>
</comment>
<dbReference type="InterPro" id="IPR015890">
    <property type="entry name" value="Chorismate_C"/>
</dbReference>
<dbReference type="GO" id="GO:0008909">
    <property type="term" value="F:isochorismate synthase activity"/>
    <property type="evidence" value="ECO:0007669"/>
    <property type="project" value="UniProtKB-EC"/>
</dbReference>
<dbReference type="InterPro" id="IPR005801">
    <property type="entry name" value="ADC_synthase"/>
</dbReference>
<evidence type="ECO:0000313" key="8">
    <source>
        <dbReference type="Proteomes" id="UP001165079"/>
    </source>
</evidence>
<dbReference type="PANTHER" id="PTHR42839:SF2">
    <property type="entry name" value="ISOCHORISMATE SYNTHASE ENTC"/>
    <property type="match status" value="1"/>
</dbReference>
<protein>
    <recommendedName>
        <fullName evidence="3">isochorismate synthase</fullName>
        <ecNumber evidence="3">5.4.4.2</ecNumber>
    </recommendedName>
    <alternativeName>
        <fullName evidence="5">Isochorismate mutase</fullName>
    </alternativeName>
</protein>
<evidence type="ECO:0000256" key="5">
    <source>
        <dbReference type="ARBA" id="ARBA00041564"/>
    </source>
</evidence>
<keyword evidence="4" id="KW-0413">Isomerase</keyword>
<feature type="domain" description="Chorismate-utilising enzyme C-terminal" evidence="6">
    <location>
        <begin position="99"/>
        <end position="352"/>
    </location>
</feature>
<name>A0A9W6STM5_9ACTN</name>
<reference evidence="7" key="1">
    <citation type="submission" date="2023-03" db="EMBL/GenBank/DDBJ databases">
        <title>Actinorhabdospora filicis NBRC 111898.</title>
        <authorList>
            <person name="Ichikawa N."/>
            <person name="Sato H."/>
            <person name="Tonouchi N."/>
        </authorList>
    </citation>
    <scope>NUCLEOTIDE SEQUENCE</scope>
    <source>
        <strain evidence="7">NBRC 111898</strain>
    </source>
</reference>